<sequence length="182" mass="20119">MPLPAASPLYAVTSDIVNAAQAADPLERIRTVLHEHTDRFHALGALVHEEDEDEVLLHASPNLTIYHITLSPGLQYPPHDHLMDALIGIYKGSETNFIYPVSSGKIDVPERQDFTAPSVVHLPPHTVHSVANTGSLRSGALHVYLGDLPRTRRHLWNQQSHQAEPFDNDRYLAGARPIPKSA</sequence>
<evidence type="ECO:0000256" key="3">
    <source>
        <dbReference type="ARBA" id="ARBA00023294"/>
    </source>
</evidence>
<dbReference type="SUPFAM" id="SSF51182">
    <property type="entry name" value="RmlC-like cupins"/>
    <property type="match status" value="1"/>
</dbReference>
<accession>A0ABS5F636</accession>
<keyword evidence="5" id="KW-1185">Reference proteome</keyword>
<dbReference type="EMBL" id="JAAGBB010000046">
    <property type="protein sequence ID" value="MBR0668017.1"/>
    <property type="molecule type" value="Genomic_DNA"/>
</dbReference>
<dbReference type="InterPro" id="IPR000526">
    <property type="entry name" value="Auxin-bd"/>
</dbReference>
<keyword evidence="2" id="KW-0675">Receptor</keyword>
<dbReference type="Proteomes" id="UP001196870">
    <property type="component" value="Unassembled WGS sequence"/>
</dbReference>
<protein>
    <submittedName>
        <fullName evidence="4">Autotransporter</fullName>
    </submittedName>
</protein>
<dbReference type="Pfam" id="PF02041">
    <property type="entry name" value="Auxin_BP"/>
    <property type="match status" value="1"/>
</dbReference>
<comment type="subcellular location">
    <subcellularLocation>
        <location evidence="1">Endoplasmic reticulum lumen</location>
    </subcellularLocation>
</comment>
<comment type="caution">
    <text evidence="4">The sequence shown here is derived from an EMBL/GenBank/DDBJ whole genome shotgun (WGS) entry which is preliminary data.</text>
</comment>
<gene>
    <name evidence="4" type="ORF">GXW71_26925</name>
</gene>
<name>A0ABS5F636_9PROT</name>
<evidence type="ECO:0000313" key="5">
    <source>
        <dbReference type="Proteomes" id="UP001196870"/>
    </source>
</evidence>
<proteinExistence type="predicted"/>
<keyword evidence="3" id="KW-0927">Auxin signaling pathway</keyword>
<evidence type="ECO:0000256" key="2">
    <source>
        <dbReference type="ARBA" id="ARBA00023170"/>
    </source>
</evidence>
<dbReference type="InterPro" id="IPR011051">
    <property type="entry name" value="RmlC_Cupin_sf"/>
</dbReference>
<dbReference type="InterPro" id="IPR014710">
    <property type="entry name" value="RmlC-like_jellyroll"/>
</dbReference>
<evidence type="ECO:0000313" key="4">
    <source>
        <dbReference type="EMBL" id="MBR0668017.1"/>
    </source>
</evidence>
<organism evidence="4 5">
    <name type="scientific">Plastoroseomonas hellenica</name>
    <dbReference type="NCBI Taxonomy" id="2687306"/>
    <lineage>
        <taxon>Bacteria</taxon>
        <taxon>Pseudomonadati</taxon>
        <taxon>Pseudomonadota</taxon>
        <taxon>Alphaproteobacteria</taxon>
        <taxon>Acetobacterales</taxon>
        <taxon>Acetobacteraceae</taxon>
        <taxon>Plastoroseomonas</taxon>
    </lineage>
</organism>
<reference evidence="5" key="1">
    <citation type="journal article" date="2021" name="Syst. Appl. Microbiol.">
        <title>Roseomonas hellenica sp. nov., isolated from roots of wild-growing Alkanna tinctoria.</title>
        <authorList>
            <person name="Rat A."/>
            <person name="Naranjo H.D."/>
            <person name="Lebbe L."/>
            <person name="Cnockaert M."/>
            <person name="Krigas N."/>
            <person name="Grigoriadou K."/>
            <person name="Maloupa E."/>
            <person name="Willems A."/>
        </authorList>
    </citation>
    <scope>NUCLEOTIDE SEQUENCE [LARGE SCALE GENOMIC DNA]</scope>
    <source>
        <strain evidence="5">LMG 31523</strain>
    </source>
</reference>
<evidence type="ECO:0000256" key="1">
    <source>
        <dbReference type="ARBA" id="ARBA00004319"/>
    </source>
</evidence>
<dbReference type="RefSeq" id="WP_211855792.1">
    <property type="nucleotide sequence ID" value="NZ_JAAGBB010000046.1"/>
</dbReference>
<dbReference type="Gene3D" id="2.60.120.10">
    <property type="entry name" value="Jelly Rolls"/>
    <property type="match status" value="1"/>
</dbReference>